<keyword evidence="4" id="KW-1185">Reference proteome</keyword>
<gene>
    <name evidence="3" type="ORF">SLUN_32495</name>
</gene>
<dbReference type="EMBL" id="CP026304">
    <property type="protein sequence ID" value="AVZ76220.1"/>
    <property type="molecule type" value="Genomic_DNA"/>
</dbReference>
<dbReference type="SMART" id="SM00458">
    <property type="entry name" value="RICIN"/>
    <property type="match status" value="1"/>
</dbReference>
<dbReference type="InterPro" id="IPR035992">
    <property type="entry name" value="Ricin_B-like_lectins"/>
</dbReference>
<protein>
    <recommendedName>
        <fullName evidence="2">Ricin B lectin domain-containing protein</fullName>
    </recommendedName>
</protein>
<name>A0A2R4TAR4_9ACTN</name>
<keyword evidence="1" id="KW-0732">Signal</keyword>
<evidence type="ECO:0000313" key="3">
    <source>
        <dbReference type="EMBL" id="AVZ76220.1"/>
    </source>
</evidence>
<dbReference type="Gene3D" id="2.80.10.50">
    <property type="match status" value="1"/>
</dbReference>
<dbReference type="SUPFAM" id="SSF50370">
    <property type="entry name" value="Ricin B-like lectins"/>
    <property type="match status" value="1"/>
</dbReference>
<evidence type="ECO:0000313" key="4">
    <source>
        <dbReference type="Proteomes" id="UP000244201"/>
    </source>
</evidence>
<dbReference type="PROSITE" id="PS50231">
    <property type="entry name" value="RICIN_B_LECTIN"/>
    <property type="match status" value="1"/>
</dbReference>
<dbReference type="AlphaFoldDB" id="A0A2R4TAR4"/>
<dbReference type="OrthoDB" id="4302866at2"/>
<proteinExistence type="predicted"/>
<accession>A0A2R4TAR4</accession>
<dbReference type="InterPro" id="IPR000772">
    <property type="entry name" value="Ricin_B_lectin"/>
</dbReference>
<feature type="signal peptide" evidence="1">
    <location>
        <begin position="1"/>
        <end position="24"/>
    </location>
</feature>
<feature type="chain" id="PRO_5015310842" description="Ricin B lectin domain-containing protein" evidence="1">
    <location>
        <begin position="25"/>
        <end position="414"/>
    </location>
</feature>
<sequence length="414" mass="44871">MALVSMVFALVAVDLSVGAQSAQARAWWANGTSHQCRPTDEGAVDCVFTVAKDRNDSSPRVIDVPSGTSSTGSWLVAYARNDDANQVFSLRPQGDGSFQIKSSSGLCLQPGGWDSTWRIRPVQQERCSGSEKEQYWYFQPGPVKDSGTSFMIRNAADDQCIDVAKSWLVGHSDYLNMWPCHGDDNQLWGTRLDDGGLDFTTEWAAKYALTKCDASVAEHSAYPYCNYSQTQVAVTGNDEGVAQCLVAQHSDVAIPSTTVDYKSTTSTSTITTDSIANGAKETVTVKLGSSNDFWHVDFAAEASQLITHSVQTGTTSTEEKTYRAVVPAAPAHSTTWVKAFPVSKTYTGKFVFAKGSWDEWTYNTEAKITVTYPAGSGTTMMYDSGVAEDKLDANGRWVRQPACVSGGPTETMTN</sequence>
<dbReference type="RefSeq" id="WP_159100378.1">
    <property type="nucleotide sequence ID" value="NZ_CP026304.1"/>
</dbReference>
<organism evidence="3 4">
    <name type="scientific">Streptomyces lunaelactis</name>
    <dbReference type="NCBI Taxonomy" id="1535768"/>
    <lineage>
        <taxon>Bacteria</taxon>
        <taxon>Bacillati</taxon>
        <taxon>Actinomycetota</taxon>
        <taxon>Actinomycetes</taxon>
        <taxon>Kitasatosporales</taxon>
        <taxon>Streptomycetaceae</taxon>
        <taxon>Streptomyces</taxon>
    </lineage>
</organism>
<dbReference type="Proteomes" id="UP000244201">
    <property type="component" value="Chromosome"/>
</dbReference>
<dbReference type="GeneID" id="55659969"/>
<dbReference type="KEGG" id="slk:SLUN_32495"/>
<reference evidence="3 4" key="1">
    <citation type="submission" date="2018-01" db="EMBL/GenBank/DDBJ databases">
        <title>Complete genome sequence of Streptomyces lunaelactis MM109T, a Ferroverdin A producer isolated from cave moonmilk deposits.</title>
        <authorList>
            <person name="Naome A."/>
            <person name="Martinet L."/>
            <person name="Maciejewska M."/>
            <person name="Anderssen S."/>
            <person name="Adam D."/>
            <person name="Tenconi E."/>
            <person name="Deflandre B."/>
            <person name="Arguelles-Arias A."/>
            <person name="Calusinska M."/>
            <person name="Copieters W."/>
            <person name="Karim L."/>
            <person name="Hanikenne M."/>
            <person name="Baurain D."/>
            <person name="van Wezel G."/>
            <person name="Smargiasso N."/>
            <person name="de Pauw E."/>
            <person name="Delfosse P."/>
            <person name="Rigali S."/>
        </authorList>
    </citation>
    <scope>NUCLEOTIDE SEQUENCE [LARGE SCALE GENOMIC DNA]</scope>
    <source>
        <strain evidence="3 4">MM109</strain>
    </source>
</reference>
<evidence type="ECO:0000259" key="2">
    <source>
        <dbReference type="SMART" id="SM00458"/>
    </source>
</evidence>
<dbReference type="CDD" id="cd00161">
    <property type="entry name" value="beta-trefoil_Ricin-like"/>
    <property type="match status" value="1"/>
</dbReference>
<feature type="domain" description="Ricin B lectin" evidence="2">
    <location>
        <begin position="45"/>
        <end position="191"/>
    </location>
</feature>
<evidence type="ECO:0000256" key="1">
    <source>
        <dbReference type="SAM" id="SignalP"/>
    </source>
</evidence>